<evidence type="ECO:0000313" key="3">
    <source>
        <dbReference type="Proteomes" id="UP000198870"/>
    </source>
</evidence>
<accession>A0A1G5FYU3</accession>
<feature type="signal peptide" evidence="1">
    <location>
        <begin position="1"/>
        <end position="19"/>
    </location>
</feature>
<dbReference type="PROSITE" id="PS51257">
    <property type="entry name" value="PROKAR_LIPOPROTEIN"/>
    <property type="match status" value="1"/>
</dbReference>
<reference evidence="2 3" key="1">
    <citation type="submission" date="2016-10" db="EMBL/GenBank/DDBJ databases">
        <authorList>
            <person name="de Groot N.N."/>
        </authorList>
    </citation>
    <scope>NUCLEOTIDE SEQUENCE [LARGE SCALE GENOMIC DNA]</scope>
    <source>
        <strain evidence="2 3">AA1</strain>
    </source>
</reference>
<dbReference type="Proteomes" id="UP000198870">
    <property type="component" value="Unassembled WGS sequence"/>
</dbReference>
<dbReference type="AlphaFoldDB" id="A0A1G5FYU3"/>
<feature type="chain" id="PRO_5011585303" evidence="1">
    <location>
        <begin position="20"/>
        <end position="468"/>
    </location>
</feature>
<keyword evidence="3" id="KW-1185">Reference proteome</keyword>
<evidence type="ECO:0000313" key="2">
    <source>
        <dbReference type="EMBL" id="SCY44331.1"/>
    </source>
</evidence>
<evidence type="ECO:0000256" key="1">
    <source>
        <dbReference type="SAM" id="SignalP"/>
    </source>
</evidence>
<proteinExistence type="predicted"/>
<gene>
    <name evidence="2" type="ORF">SAMN05216233_10988</name>
</gene>
<name>A0A1G5FYU3_9BACT</name>
<dbReference type="EMBL" id="FMUX01000009">
    <property type="protein sequence ID" value="SCY44331.1"/>
    <property type="molecule type" value="Genomic_DNA"/>
</dbReference>
<sequence>MKKHSWFLALLLCTTAVLAGCREDTAVISTTNLPLGGTEGQTLLLNTNDPDEVAPVVIDTPGCAVVSVRSADEKKVFIAQRRTGNDVISVVDADSKTVSELAIESHTLQVRHIWDMVLSGDGSKLVVGTRNSAFTSCEVEIYDTASLNRLASLSLKRFWADYYRIGQKLAVNPVKDELYAMVKGDEIQDVRIRAVSFDGTFLGEDLTMNADHWDYNYGFGVSSNGKLLIGVSDKIYPFEATDEGLVPLPPIAGDDDEEFAYHGKVKVLFAEDFSVVYITSSGVYLPGTTNLGGVCSVLNVRKILAGDPDPFIHSTVDFIYDDFITWVAGNLSSTVGDLLDPLQLYGIADACMVGNTCYMVIASVAGLGTDMADITDGKYILSAFETMPLGGQVWLGGKVLTRYPSRLSVNGAGDTLVITYPWDKAIDILKKSGSWLTPSSTPVDLDALEILGAETYPKTVDMTAVERK</sequence>
<organism evidence="2 3">
    <name type="scientific">Desulfoluna spongiiphila</name>
    <dbReference type="NCBI Taxonomy" id="419481"/>
    <lineage>
        <taxon>Bacteria</taxon>
        <taxon>Pseudomonadati</taxon>
        <taxon>Thermodesulfobacteriota</taxon>
        <taxon>Desulfobacteria</taxon>
        <taxon>Desulfobacterales</taxon>
        <taxon>Desulfolunaceae</taxon>
        <taxon>Desulfoluna</taxon>
    </lineage>
</organism>
<keyword evidence="1" id="KW-0732">Signal</keyword>
<protein>
    <submittedName>
        <fullName evidence="2">Uncharacterized protein</fullName>
    </submittedName>
</protein>
<dbReference type="InterPro" id="IPR015943">
    <property type="entry name" value="WD40/YVTN_repeat-like_dom_sf"/>
</dbReference>
<dbReference type="Gene3D" id="2.130.10.10">
    <property type="entry name" value="YVTN repeat-like/Quinoprotein amine dehydrogenase"/>
    <property type="match status" value="1"/>
</dbReference>
<dbReference type="SUPFAM" id="SSF82171">
    <property type="entry name" value="DPP6 N-terminal domain-like"/>
    <property type="match status" value="1"/>
</dbReference>
<dbReference type="RefSeq" id="WP_092211157.1">
    <property type="nucleotide sequence ID" value="NZ_FMUX01000009.1"/>
</dbReference>